<proteinExistence type="predicted"/>
<reference evidence="2 3" key="1">
    <citation type="journal article" date="2013" name="Syst. Appl. Microbiol.">
        <title>Phylogenetic position and virulence apparatus of the pear flower necrosis pathogen Erwinia piriflorinigrans CFBP 5888T as assessed by comparative genomics.</title>
        <authorList>
            <person name="Smits T.H."/>
            <person name="Rezzonico F."/>
            <person name="Lopez M.M."/>
            <person name="Blom J."/>
            <person name="Goesmann A."/>
            <person name="Frey J.E."/>
            <person name="Duffy B."/>
        </authorList>
    </citation>
    <scope>NUCLEOTIDE SEQUENCE [LARGE SCALE GENOMIC DNA]</scope>
    <source>
        <strain evidence="3">CFBP5888</strain>
    </source>
</reference>
<accession>V5Z3X4</accession>
<evidence type="ECO:0000256" key="1">
    <source>
        <dbReference type="SAM" id="SignalP"/>
    </source>
</evidence>
<feature type="chain" id="PRO_5004743190" description="Integrating conjugative element protein" evidence="1">
    <location>
        <begin position="30"/>
        <end position="178"/>
    </location>
</feature>
<evidence type="ECO:0008006" key="4">
    <source>
        <dbReference type="Google" id="ProtNLM"/>
    </source>
</evidence>
<comment type="caution">
    <text evidence="2">The sequence shown here is derived from an EMBL/GenBank/DDBJ whole genome shotgun (WGS) entry which is preliminary data.</text>
</comment>
<dbReference type="RefSeq" id="WP_023653804.1">
    <property type="nucleotide sequence ID" value="NZ_CAHS01000006.1"/>
</dbReference>
<protein>
    <recommendedName>
        <fullName evidence="4">Integrating conjugative element protein</fullName>
    </recommendedName>
</protein>
<sequence length="178" mass="18525">MKTTKRRPRKVLLCAVLLAGICSTGSALSLTVVGDLGGESTAPLFEAINAGSGAVPTDRPLPQQPPESLSIADMLPVSTPEMTPGQVTARPLNLPGMPPVFVVGDDPASRQWLEARAASLRQSGATGMVVNVSNEASLNTLRQLAPGLSLVPVRGGDLARRLQLAHYPVLITASGMQQ</sequence>
<dbReference type="OrthoDB" id="8560395at2"/>
<dbReference type="NCBIfam" id="TIGR03765">
    <property type="entry name" value="ICE_PFL_4695"/>
    <property type="match status" value="1"/>
</dbReference>
<keyword evidence="3" id="KW-1185">Reference proteome</keyword>
<dbReference type="Pfam" id="PF11072">
    <property type="entry name" value="DUF2859"/>
    <property type="match status" value="1"/>
</dbReference>
<gene>
    <name evidence="2" type="ORF">EPIR_0602</name>
</gene>
<keyword evidence="1" id="KW-0732">Signal</keyword>
<feature type="signal peptide" evidence="1">
    <location>
        <begin position="1"/>
        <end position="29"/>
    </location>
</feature>
<name>V5Z3X4_9GAMM</name>
<dbReference type="AlphaFoldDB" id="V5Z3X4"/>
<dbReference type="STRING" id="1161919.EPIR_0602"/>
<evidence type="ECO:0000313" key="2">
    <source>
        <dbReference type="EMBL" id="CCG85967.1"/>
    </source>
</evidence>
<dbReference type="EMBL" id="CAHS01000006">
    <property type="protein sequence ID" value="CCG85967.1"/>
    <property type="molecule type" value="Genomic_DNA"/>
</dbReference>
<organism evidence="2 3">
    <name type="scientific">Erwinia piriflorinigrans CFBP 5888</name>
    <dbReference type="NCBI Taxonomy" id="1161919"/>
    <lineage>
        <taxon>Bacteria</taxon>
        <taxon>Pseudomonadati</taxon>
        <taxon>Pseudomonadota</taxon>
        <taxon>Gammaproteobacteria</taxon>
        <taxon>Enterobacterales</taxon>
        <taxon>Erwiniaceae</taxon>
        <taxon>Erwinia</taxon>
    </lineage>
</organism>
<dbReference type="InterPro" id="IPR021300">
    <property type="entry name" value="Integr_conj_element_PFL4695"/>
</dbReference>
<evidence type="ECO:0000313" key="3">
    <source>
        <dbReference type="Proteomes" id="UP000018217"/>
    </source>
</evidence>
<dbReference type="Proteomes" id="UP000018217">
    <property type="component" value="Unassembled WGS sequence"/>
</dbReference>